<comment type="domain">
    <text evidence="11">The middle region has homology to RecA with ATPase motifs including the RadA KNRFG motif, while the C-terminus is homologous to Lon protease.</text>
</comment>
<evidence type="ECO:0000256" key="5">
    <source>
        <dbReference type="ARBA" id="ARBA00022801"/>
    </source>
</evidence>
<dbReference type="GO" id="GO:0008270">
    <property type="term" value="F:zinc ion binding"/>
    <property type="evidence" value="ECO:0007669"/>
    <property type="project" value="UniProtKB-KW"/>
</dbReference>
<dbReference type="GO" id="GO:0016787">
    <property type="term" value="F:hydrolase activity"/>
    <property type="evidence" value="ECO:0007669"/>
    <property type="project" value="UniProtKB-KW"/>
</dbReference>
<evidence type="ECO:0000259" key="14">
    <source>
        <dbReference type="PROSITE" id="PS50162"/>
    </source>
</evidence>
<dbReference type="FunFam" id="3.40.50.300:FF:000050">
    <property type="entry name" value="DNA repair protein RadA"/>
    <property type="match status" value="1"/>
</dbReference>
<sequence>MAKINTIHECSKCGAQFSKWQGRCNECGSWGTVSQEATNLEPKKDTVNISAEKPINFTEINLQEKTRIKIGIDEVDRVLGGGLVAGSLILLGGDPGIGKSTLALQIAQGIGNTLYISGEESASQIKMRADRLKSNLTGLKFIPQTNIEKIIATILDQKPDLAIIDSIQTIHSSDSSTGIGSAAQITACTTQLMETAKASGIPIIIIGHVTKEGFVAGPKTLEHLVDTVLYLENDSRDFYKILRGVKNRFGSTGEIGVFEMTEVGLKEITNPTNIFIEDHNSPASGTAISIVMEGSRAFLTEIQALASKTSFGYPQRKSTGFDLNRLQMIIAVISKMAKVNLSNHDIYLNVTGGLKIKETATDLAVCLAIVSAYLEKAIYPNMLILGEVGLSGEIRNVSQVDRRIKEASKLNFNRIITAKNQHIKNIPNVEIIQVSNIAEAIRIISGHQ</sequence>
<evidence type="ECO:0000256" key="3">
    <source>
        <dbReference type="ARBA" id="ARBA00022763"/>
    </source>
</evidence>
<dbReference type="InterPro" id="IPR020568">
    <property type="entry name" value="Ribosomal_Su5_D2-typ_SF"/>
</dbReference>
<evidence type="ECO:0000256" key="7">
    <source>
        <dbReference type="ARBA" id="ARBA00022840"/>
    </source>
</evidence>
<dbReference type="Gene3D" id="3.30.230.10">
    <property type="match status" value="1"/>
</dbReference>
<keyword evidence="1 11" id="KW-0479">Metal-binding</keyword>
<evidence type="ECO:0000256" key="11">
    <source>
        <dbReference type="HAMAP-Rule" id="MF_01498"/>
    </source>
</evidence>
<dbReference type="Gene3D" id="3.40.50.300">
    <property type="entry name" value="P-loop containing nucleotide triphosphate hydrolases"/>
    <property type="match status" value="1"/>
</dbReference>
<keyword evidence="3 11" id="KW-0227">DNA damage</keyword>
<dbReference type="CDD" id="cd01121">
    <property type="entry name" value="RadA_SMS_N"/>
    <property type="match status" value="1"/>
</dbReference>
<keyword evidence="6 13" id="KW-0862">Zinc</keyword>
<keyword evidence="10 11" id="KW-0234">DNA repair</keyword>
<dbReference type="PANTHER" id="PTHR32472">
    <property type="entry name" value="DNA REPAIR PROTEIN RADA"/>
    <property type="match status" value="1"/>
</dbReference>
<feature type="region of interest" description="Lon-protease-like" evidence="11">
    <location>
        <begin position="345"/>
        <end position="448"/>
    </location>
</feature>
<dbReference type="GO" id="GO:0003684">
    <property type="term" value="F:damaged DNA binding"/>
    <property type="evidence" value="ECO:0007669"/>
    <property type="project" value="InterPro"/>
</dbReference>
<name>A0A2H0W4N2_9BACT</name>
<dbReference type="NCBIfam" id="TIGR00416">
    <property type="entry name" value="sms"/>
    <property type="match status" value="1"/>
</dbReference>
<dbReference type="PANTHER" id="PTHR32472:SF10">
    <property type="entry name" value="DNA REPAIR PROTEIN RADA-LIKE PROTEIN"/>
    <property type="match status" value="1"/>
</dbReference>
<dbReference type="SMART" id="SM00382">
    <property type="entry name" value="AAA"/>
    <property type="match status" value="1"/>
</dbReference>
<dbReference type="PRINTS" id="PR01874">
    <property type="entry name" value="DNAREPAIRADA"/>
</dbReference>
<keyword evidence="7 11" id="KW-0067">ATP-binding</keyword>
<dbReference type="GO" id="GO:0005829">
    <property type="term" value="C:cytosol"/>
    <property type="evidence" value="ECO:0007669"/>
    <property type="project" value="TreeGrafter"/>
</dbReference>
<dbReference type="SUPFAM" id="SSF54211">
    <property type="entry name" value="Ribosomal protein S5 domain 2-like"/>
    <property type="match status" value="1"/>
</dbReference>
<dbReference type="PROSITE" id="PS50162">
    <property type="entry name" value="RECA_2"/>
    <property type="match status" value="1"/>
</dbReference>
<dbReference type="Pfam" id="PF18073">
    <property type="entry name" value="Zn_ribbon_LapB"/>
    <property type="match status" value="1"/>
</dbReference>
<dbReference type="GO" id="GO:0005524">
    <property type="term" value="F:ATP binding"/>
    <property type="evidence" value="ECO:0007669"/>
    <property type="project" value="UniProtKB-UniRule"/>
</dbReference>
<keyword evidence="5" id="KW-0378">Hydrolase</keyword>
<evidence type="ECO:0000256" key="12">
    <source>
        <dbReference type="NCBIfam" id="TIGR00416"/>
    </source>
</evidence>
<dbReference type="Proteomes" id="UP000229056">
    <property type="component" value="Unassembled WGS sequence"/>
</dbReference>
<comment type="caution">
    <text evidence="15">The sequence shown here is derived from an EMBL/GenBank/DDBJ whole genome shotgun (WGS) entry which is preliminary data.</text>
</comment>
<dbReference type="InterPro" id="IPR020588">
    <property type="entry name" value="RecA_ATP-bd"/>
</dbReference>
<dbReference type="EMBL" id="PEZY01000005">
    <property type="protein sequence ID" value="PIS06264.1"/>
    <property type="molecule type" value="Genomic_DNA"/>
</dbReference>
<organism evidence="15 16">
    <name type="scientific">Candidatus Buchananbacteria bacterium CG10_big_fil_rev_8_21_14_0_10_33_19</name>
    <dbReference type="NCBI Taxonomy" id="1974525"/>
    <lineage>
        <taxon>Bacteria</taxon>
        <taxon>Candidatus Buchananiibacteriota</taxon>
    </lineage>
</organism>
<evidence type="ECO:0000256" key="2">
    <source>
        <dbReference type="ARBA" id="ARBA00022741"/>
    </source>
</evidence>
<dbReference type="AlphaFoldDB" id="A0A2H0W4N2"/>
<keyword evidence="4 13" id="KW-0863">Zinc-finger</keyword>
<dbReference type="Pfam" id="PF13541">
    <property type="entry name" value="ChlI"/>
    <property type="match status" value="1"/>
</dbReference>
<dbReference type="GO" id="GO:0140664">
    <property type="term" value="F:ATP-dependent DNA damage sensor activity"/>
    <property type="evidence" value="ECO:0007669"/>
    <property type="project" value="InterPro"/>
</dbReference>
<gene>
    <name evidence="11" type="primary">radA</name>
    <name evidence="15" type="ORF">COT80_01685</name>
</gene>
<evidence type="ECO:0000256" key="13">
    <source>
        <dbReference type="RuleBase" id="RU003555"/>
    </source>
</evidence>
<proteinExistence type="inferred from homology"/>
<feature type="binding site" evidence="11">
    <location>
        <begin position="93"/>
        <end position="100"/>
    </location>
    <ligand>
        <name>ATP</name>
        <dbReference type="ChEBI" id="CHEBI:30616"/>
    </ligand>
</feature>
<evidence type="ECO:0000313" key="15">
    <source>
        <dbReference type="EMBL" id="PIS06264.1"/>
    </source>
</evidence>
<evidence type="ECO:0000256" key="4">
    <source>
        <dbReference type="ARBA" id="ARBA00022771"/>
    </source>
</evidence>
<dbReference type="GO" id="GO:0000725">
    <property type="term" value="P:recombinational repair"/>
    <property type="evidence" value="ECO:0007669"/>
    <property type="project" value="UniProtKB-UniRule"/>
</dbReference>
<keyword evidence="2 11" id="KW-0547">Nucleotide-binding</keyword>
<evidence type="ECO:0000256" key="10">
    <source>
        <dbReference type="ARBA" id="ARBA00023204"/>
    </source>
</evidence>
<protein>
    <recommendedName>
        <fullName evidence="11 12">DNA repair protein RadA</fullName>
    </recommendedName>
</protein>
<comment type="function">
    <text evidence="11">Plays a role in repairing double-strand DNA breaks, probably involving stabilizing or processing branched DNA or blocked replication forks.</text>
</comment>
<feature type="short sequence motif" description="RadA KNRFG motif" evidence="11">
    <location>
        <begin position="246"/>
        <end position="250"/>
    </location>
</feature>
<dbReference type="SUPFAM" id="SSF52540">
    <property type="entry name" value="P-loop containing nucleoside triphosphate hydrolases"/>
    <property type="match status" value="1"/>
</dbReference>
<keyword evidence="9 11" id="KW-0238">DNA-binding</keyword>
<evidence type="ECO:0000313" key="16">
    <source>
        <dbReference type="Proteomes" id="UP000229056"/>
    </source>
</evidence>
<comment type="similarity">
    <text evidence="11 13">Belongs to the RecA family. RadA subfamily.</text>
</comment>
<dbReference type="InterPro" id="IPR004504">
    <property type="entry name" value="DNA_repair_RadA"/>
</dbReference>
<dbReference type="InterPro" id="IPR027417">
    <property type="entry name" value="P-loop_NTPase"/>
</dbReference>
<evidence type="ECO:0000256" key="9">
    <source>
        <dbReference type="ARBA" id="ARBA00023125"/>
    </source>
</evidence>
<dbReference type="InterPro" id="IPR014721">
    <property type="entry name" value="Ribsml_uS5_D2-typ_fold_subgr"/>
</dbReference>
<accession>A0A2H0W4N2</accession>
<comment type="function">
    <text evidence="13">DNA-dependent ATPase involved in processing of recombination intermediates, plays a role in repairing DNA breaks. Stimulates the branch migration of RecA-mediated strand transfer reactions, allowing the 3' invading strand to extend heteroduplex DNA faster. Binds ssDNA in the presence of ADP but not other nucleotides, has ATPase activity that is stimulated by ssDNA and various branched DNA structures, but inhibited by SSB. Does not have RecA's homology-searching function.</text>
</comment>
<keyword evidence="8 11" id="KW-0346">Stress response</keyword>
<dbReference type="InterPro" id="IPR003593">
    <property type="entry name" value="AAA+_ATPase"/>
</dbReference>
<evidence type="ECO:0000256" key="8">
    <source>
        <dbReference type="ARBA" id="ARBA00023016"/>
    </source>
</evidence>
<feature type="domain" description="RecA family profile 1" evidence="14">
    <location>
        <begin position="64"/>
        <end position="209"/>
    </location>
</feature>
<evidence type="ECO:0000256" key="6">
    <source>
        <dbReference type="ARBA" id="ARBA00022833"/>
    </source>
</evidence>
<reference evidence="16" key="1">
    <citation type="submission" date="2017-09" db="EMBL/GenBank/DDBJ databases">
        <title>Depth-based differentiation of microbial function through sediment-hosted aquifers and enrichment of novel symbionts in the deep terrestrial subsurface.</title>
        <authorList>
            <person name="Probst A.J."/>
            <person name="Ladd B."/>
            <person name="Jarett J.K."/>
            <person name="Geller-Mcgrath D.E."/>
            <person name="Sieber C.M.K."/>
            <person name="Emerson J.B."/>
            <person name="Anantharaman K."/>
            <person name="Thomas B.C."/>
            <person name="Malmstrom R."/>
            <person name="Stieglmeier M."/>
            <person name="Klingl A."/>
            <person name="Woyke T."/>
            <person name="Ryan C.M."/>
            <person name="Banfield J.F."/>
        </authorList>
    </citation>
    <scope>NUCLEOTIDE SEQUENCE [LARGE SCALE GENOMIC DNA]</scope>
</reference>
<dbReference type="HAMAP" id="MF_01498">
    <property type="entry name" value="RadA_bact"/>
    <property type="match status" value="1"/>
</dbReference>
<dbReference type="Pfam" id="PF13481">
    <property type="entry name" value="AAA_25"/>
    <property type="match status" value="1"/>
</dbReference>
<evidence type="ECO:0000256" key="1">
    <source>
        <dbReference type="ARBA" id="ARBA00022723"/>
    </source>
</evidence>
<dbReference type="InterPro" id="IPR041166">
    <property type="entry name" value="Rubredoxin_2"/>
</dbReference>